<name>A0ABV8D4Q0_9BURK</name>
<dbReference type="SUPFAM" id="SSF52540">
    <property type="entry name" value="P-loop containing nucleoside triphosphate hydrolases"/>
    <property type="match status" value="1"/>
</dbReference>
<comment type="similarity">
    <text evidence="2">Belongs to the ABC transporter superfamily.</text>
</comment>
<dbReference type="Pfam" id="PF08352">
    <property type="entry name" value="oligo_HPY"/>
    <property type="match status" value="1"/>
</dbReference>
<dbReference type="InterPro" id="IPR017871">
    <property type="entry name" value="ABC_transporter-like_CS"/>
</dbReference>
<evidence type="ECO:0000313" key="9">
    <source>
        <dbReference type="EMBL" id="MFC3933332.1"/>
    </source>
</evidence>
<gene>
    <name evidence="9" type="ORF">ACFOW3_01700</name>
</gene>
<evidence type="ECO:0000256" key="3">
    <source>
        <dbReference type="ARBA" id="ARBA00022448"/>
    </source>
</evidence>
<keyword evidence="3" id="KW-0813">Transport</keyword>
<evidence type="ECO:0000256" key="5">
    <source>
        <dbReference type="ARBA" id="ARBA00022741"/>
    </source>
</evidence>
<keyword evidence="4" id="KW-1003">Cell membrane</keyword>
<dbReference type="InterPro" id="IPR013563">
    <property type="entry name" value="Oligopep_ABC_C"/>
</dbReference>
<dbReference type="EMBL" id="JBHSAJ010000002">
    <property type="protein sequence ID" value="MFC3933332.1"/>
    <property type="molecule type" value="Genomic_DNA"/>
</dbReference>
<feature type="domain" description="ABC transporter" evidence="8">
    <location>
        <begin position="5"/>
        <end position="254"/>
    </location>
</feature>
<keyword evidence="6 9" id="KW-0067">ATP-binding</keyword>
<evidence type="ECO:0000256" key="2">
    <source>
        <dbReference type="ARBA" id="ARBA00005417"/>
    </source>
</evidence>
<comment type="caution">
    <text evidence="9">The sequence shown here is derived from an EMBL/GenBank/DDBJ whole genome shotgun (WGS) entry which is preliminary data.</text>
</comment>
<evidence type="ECO:0000256" key="1">
    <source>
        <dbReference type="ARBA" id="ARBA00004417"/>
    </source>
</evidence>
<keyword evidence="7" id="KW-0472">Membrane</keyword>
<comment type="subcellular location">
    <subcellularLocation>
        <location evidence="1">Cell inner membrane</location>
        <topology evidence="1">Peripheral membrane protein</topology>
    </subcellularLocation>
</comment>
<dbReference type="GO" id="GO:0005524">
    <property type="term" value="F:ATP binding"/>
    <property type="evidence" value="ECO:0007669"/>
    <property type="project" value="UniProtKB-KW"/>
</dbReference>
<keyword evidence="10" id="KW-1185">Reference proteome</keyword>
<reference evidence="10" key="1">
    <citation type="journal article" date="2019" name="Int. J. Syst. Evol. Microbiol.">
        <title>The Global Catalogue of Microorganisms (GCM) 10K type strain sequencing project: providing services to taxonomists for standard genome sequencing and annotation.</title>
        <authorList>
            <consortium name="The Broad Institute Genomics Platform"/>
            <consortium name="The Broad Institute Genome Sequencing Center for Infectious Disease"/>
            <person name="Wu L."/>
            <person name="Ma J."/>
        </authorList>
    </citation>
    <scope>NUCLEOTIDE SEQUENCE [LARGE SCALE GENOMIC DNA]</scope>
    <source>
        <strain evidence="10">CCUG 2113</strain>
    </source>
</reference>
<dbReference type="SMART" id="SM00382">
    <property type="entry name" value="AAA"/>
    <property type="match status" value="1"/>
</dbReference>
<dbReference type="InterPro" id="IPR003593">
    <property type="entry name" value="AAA+_ATPase"/>
</dbReference>
<accession>A0ABV8D4Q0</accession>
<evidence type="ECO:0000256" key="4">
    <source>
        <dbReference type="ARBA" id="ARBA00022475"/>
    </source>
</evidence>
<dbReference type="Proteomes" id="UP001595693">
    <property type="component" value="Unassembled WGS sequence"/>
</dbReference>
<proteinExistence type="inferred from homology"/>
<keyword evidence="5" id="KW-0547">Nucleotide-binding</keyword>
<evidence type="ECO:0000259" key="8">
    <source>
        <dbReference type="PROSITE" id="PS50893"/>
    </source>
</evidence>
<dbReference type="PROSITE" id="PS50893">
    <property type="entry name" value="ABC_TRANSPORTER_2"/>
    <property type="match status" value="1"/>
</dbReference>
<dbReference type="Gene3D" id="3.40.50.300">
    <property type="entry name" value="P-loop containing nucleotide triphosphate hydrolases"/>
    <property type="match status" value="1"/>
</dbReference>
<dbReference type="Pfam" id="PF00005">
    <property type="entry name" value="ABC_tran"/>
    <property type="match status" value="1"/>
</dbReference>
<dbReference type="InterPro" id="IPR027417">
    <property type="entry name" value="P-loop_NTPase"/>
</dbReference>
<dbReference type="PANTHER" id="PTHR43297">
    <property type="entry name" value="OLIGOPEPTIDE TRANSPORT ATP-BINDING PROTEIN APPD"/>
    <property type="match status" value="1"/>
</dbReference>
<dbReference type="RefSeq" id="WP_055399355.1">
    <property type="nucleotide sequence ID" value="NZ_JAMXAX010000001.1"/>
</dbReference>
<evidence type="ECO:0000256" key="6">
    <source>
        <dbReference type="ARBA" id="ARBA00022840"/>
    </source>
</evidence>
<evidence type="ECO:0000313" key="10">
    <source>
        <dbReference type="Proteomes" id="UP001595693"/>
    </source>
</evidence>
<dbReference type="PANTHER" id="PTHR43297:SF2">
    <property type="entry name" value="DIPEPTIDE TRANSPORT ATP-BINDING PROTEIN DPPD"/>
    <property type="match status" value="1"/>
</dbReference>
<evidence type="ECO:0000256" key="7">
    <source>
        <dbReference type="ARBA" id="ARBA00023136"/>
    </source>
</evidence>
<dbReference type="InterPro" id="IPR050388">
    <property type="entry name" value="ABC_Ni/Peptide_Import"/>
</dbReference>
<dbReference type="PROSITE" id="PS00211">
    <property type="entry name" value="ABC_TRANSPORTER_1"/>
    <property type="match status" value="1"/>
</dbReference>
<dbReference type="InterPro" id="IPR003439">
    <property type="entry name" value="ABC_transporter-like_ATP-bd"/>
</dbReference>
<protein>
    <submittedName>
        <fullName evidence="9">ABC transporter ATP-binding protein</fullName>
    </submittedName>
</protein>
<dbReference type="NCBIfam" id="TIGR01727">
    <property type="entry name" value="oligo_HPY"/>
    <property type="match status" value="1"/>
</dbReference>
<sequence length="346" mass="36961">MSFLLEVSNLRIRLQTHRGPADAVRGVSFSLARGETLGLIGESGCGKSITAMSLMGLLPDSAQVTGSIRFDGQELVGRTDAQMCQMRGNRIGMVFQEPMTALNPVHTIGRQVAEPLRLHRGMNAAAARTEAIALLDRVGIPNAAQRFDAYPHQFSGGQRQRITIAMALACGPDLLIADEPTTALDVTIQQQILDLISDLVAERNMALILISHDLGVISQNVDRMMVMYGGSVVESGSTASVFSAMAHPYTRGLFAARPHLGAVHAPGQRPRLSTIPGTVPELVDLPSGCPFAGRCSYTVDACHHNQPEATLVATDADGDHKVRCLRREAIAEAQSAQVVNIVEVAA</sequence>
<organism evidence="9 10">
    <name type="scientific">Acidovorax facilis</name>
    <dbReference type="NCBI Taxonomy" id="12917"/>
    <lineage>
        <taxon>Bacteria</taxon>
        <taxon>Pseudomonadati</taxon>
        <taxon>Pseudomonadota</taxon>
        <taxon>Betaproteobacteria</taxon>
        <taxon>Burkholderiales</taxon>
        <taxon>Comamonadaceae</taxon>
        <taxon>Acidovorax</taxon>
    </lineage>
</organism>
<dbReference type="CDD" id="cd03257">
    <property type="entry name" value="ABC_NikE_OppD_transporters"/>
    <property type="match status" value="1"/>
</dbReference>